<evidence type="ECO:0000256" key="10">
    <source>
        <dbReference type="SAM" id="Phobius"/>
    </source>
</evidence>
<dbReference type="KEGG" id="cvn:111124075"/>
<keyword evidence="3 10" id="KW-0812">Transmembrane</keyword>
<feature type="region of interest" description="Disordered" evidence="9">
    <location>
        <begin position="924"/>
        <end position="964"/>
    </location>
</feature>
<dbReference type="GeneID" id="111124075"/>
<dbReference type="GO" id="GO:0038023">
    <property type="term" value="F:signaling receptor activity"/>
    <property type="evidence" value="ECO:0007669"/>
    <property type="project" value="TreeGrafter"/>
</dbReference>
<gene>
    <name evidence="14" type="primary">LOC111124075</name>
</gene>
<evidence type="ECO:0000259" key="11">
    <source>
        <dbReference type="PROSITE" id="PS50104"/>
    </source>
</evidence>
<dbReference type="InterPro" id="IPR007110">
    <property type="entry name" value="Ig-like_dom"/>
</dbReference>
<evidence type="ECO:0000256" key="9">
    <source>
        <dbReference type="SAM" id="MobiDB-lite"/>
    </source>
</evidence>
<dbReference type="PROSITE" id="PS50835">
    <property type="entry name" value="IG_LIKE"/>
    <property type="match status" value="2"/>
</dbReference>
<feature type="domain" description="Ig-like" evidence="12">
    <location>
        <begin position="562"/>
        <end position="668"/>
    </location>
</feature>
<keyword evidence="8 10" id="KW-0472">Membrane</keyword>
<dbReference type="InterPro" id="IPR013783">
    <property type="entry name" value="Ig-like_fold"/>
</dbReference>
<dbReference type="RefSeq" id="XP_022322645.1">
    <property type="nucleotide sequence ID" value="XM_022466937.1"/>
</dbReference>
<comment type="subcellular location">
    <subcellularLocation>
        <location evidence="1">Membrane</location>
    </subcellularLocation>
</comment>
<dbReference type="InterPro" id="IPR036179">
    <property type="entry name" value="Ig-like_dom_sf"/>
</dbReference>
<keyword evidence="6 10" id="KW-1133">Transmembrane helix</keyword>
<sequence length="964" mass="109572">MATMNSGHHGMKRIFRKISYCFVFLSRINGTLHVRNHSQQLSVHHSHSPGTKHTSNFRVASLCFLFLRRLHAFEGRATQISSSFHTKQSSRKRKSLPSAPKCTCCNLKTGSATSDEQTKTILTHTLRELVPKLSRICIGQNPYSSSQIWTADKKPPGWPSENGIKWKDPNNNPKDSLEVLQKKMSVLLEMCKSKNIPVEYQREIKAYLNVCEDLKSNDTPDISSLQILRQQRKKSHELALACRHFSEMVKWHGAPERSTFLENELINLCLVLQKANADRMLNAQFEEVYCAIAQAEGTQESPGEFMEQFNSTTRGPLDGGAPMPHFGMGNCGSLERASFQNNHMAASLPPVHSQMTTCRFPNLNSMEVTMTETSEFRTPTEMEYSMEYMDCDKRQSTTNRMMMHKRIRGNRKNEQNFINLNSTEELALSPAKPTFASTNWYYTEFVEHALQGIKLQCVRDAASKSLGATVTWYKNGLQVIPDERYPFFSWEISWAIIYMELKAGSVSYSTVRLLHSNEELWIEDPLKMDTGWYNCSLWYQGAITDSYARQITVDESNKKTAPRVVQVDPDTQVKHVHLGDDFNISCTFYVGIPSEIDPLGFNLKMYWTFNGTEVPDTNKTTYGVGTSDNQTETVLLLTINNAKEEDLGTYQCVGSNQHGADRRNITVALTIPGDDNSDPLPLWALITIGGAFALLAFVLPVGLVIMKRRHDKLEWPAPDTEHYEVPECDIEYDVFISYSCEDEDWVKVELLKSLEAEGYRVYIDFKDFVPGMAIAENVLDAVYKSRKTIIVMSKNFLKSMWGQYELQQAHNKAIVKRDDVLVLIKYGKCKVPAKLMGKTFLDWTDESVKPHFWNRLGDFLGKPGNFRSSLESAEEKPKETTETVTSSSSVPLSRMTSEYDSDFVDMESSDDVFLSSGSERLLRQQREKIPEDGDSLLSTISRNRMSTETNSRVSCDDESQRLIS</sequence>
<organism evidence="13 14">
    <name type="scientific">Crassostrea virginica</name>
    <name type="common">Eastern oyster</name>
    <dbReference type="NCBI Taxonomy" id="6565"/>
    <lineage>
        <taxon>Eukaryota</taxon>
        <taxon>Metazoa</taxon>
        <taxon>Spiralia</taxon>
        <taxon>Lophotrochozoa</taxon>
        <taxon>Mollusca</taxon>
        <taxon>Bivalvia</taxon>
        <taxon>Autobranchia</taxon>
        <taxon>Pteriomorphia</taxon>
        <taxon>Ostreida</taxon>
        <taxon>Ostreoidea</taxon>
        <taxon>Ostreidae</taxon>
        <taxon>Crassostrea</taxon>
    </lineage>
</organism>
<feature type="transmembrane region" description="Helical" evidence="10">
    <location>
        <begin position="682"/>
        <end position="705"/>
    </location>
</feature>
<evidence type="ECO:0000256" key="2">
    <source>
        <dbReference type="ARBA" id="ARBA00009752"/>
    </source>
</evidence>
<dbReference type="PRINTS" id="PR01537">
    <property type="entry name" value="INTRLKN1R1F"/>
</dbReference>
<feature type="compositionally biased region" description="Polar residues" evidence="9">
    <location>
        <begin position="936"/>
        <end position="953"/>
    </location>
</feature>
<evidence type="ECO:0000256" key="1">
    <source>
        <dbReference type="ARBA" id="ARBA00004370"/>
    </source>
</evidence>
<reference evidence="14" key="1">
    <citation type="submission" date="2025-08" db="UniProtKB">
        <authorList>
            <consortium name="RefSeq"/>
        </authorList>
    </citation>
    <scope>IDENTIFICATION</scope>
    <source>
        <tissue evidence="14">Whole sample</tissue>
    </source>
</reference>
<feature type="compositionally biased region" description="Basic and acidic residues" evidence="9">
    <location>
        <begin position="954"/>
        <end position="964"/>
    </location>
</feature>
<evidence type="ECO:0000313" key="13">
    <source>
        <dbReference type="Proteomes" id="UP000694844"/>
    </source>
</evidence>
<dbReference type="SUPFAM" id="SSF48726">
    <property type="entry name" value="Immunoglobulin"/>
    <property type="match status" value="2"/>
</dbReference>
<feature type="compositionally biased region" description="Low complexity" evidence="9">
    <location>
        <begin position="882"/>
        <end position="891"/>
    </location>
</feature>
<dbReference type="Gene3D" id="3.40.50.10140">
    <property type="entry name" value="Toll/interleukin-1 receptor homology (TIR) domain"/>
    <property type="match status" value="1"/>
</dbReference>
<dbReference type="PANTHER" id="PTHR24365:SF541">
    <property type="entry name" value="PROTEIN TOLL-RELATED"/>
    <property type="match status" value="1"/>
</dbReference>
<dbReference type="Pfam" id="PF13676">
    <property type="entry name" value="TIR_2"/>
    <property type="match status" value="1"/>
</dbReference>
<keyword evidence="5" id="KW-0378">Hydrolase</keyword>
<keyword evidence="4" id="KW-0732">Signal</keyword>
<dbReference type="GO" id="GO:0005886">
    <property type="term" value="C:plasma membrane"/>
    <property type="evidence" value="ECO:0007669"/>
    <property type="project" value="TreeGrafter"/>
</dbReference>
<dbReference type="Pfam" id="PF00047">
    <property type="entry name" value="ig"/>
    <property type="match status" value="1"/>
</dbReference>
<dbReference type="OrthoDB" id="6053764at2759"/>
<name>A0A8B8D4N6_CRAVI</name>
<feature type="domain" description="Ig-like" evidence="12">
    <location>
        <begin position="433"/>
        <end position="552"/>
    </location>
</feature>
<evidence type="ECO:0000256" key="5">
    <source>
        <dbReference type="ARBA" id="ARBA00022801"/>
    </source>
</evidence>
<dbReference type="SMART" id="SM00409">
    <property type="entry name" value="IG"/>
    <property type="match status" value="1"/>
</dbReference>
<dbReference type="SMART" id="SM00255">
    <property type="entry name" value="TIR"/>
    <property type="match status" value="1"/>
</dbReference>
<dbReference type="PANTHER" id="PTHR24365">
    <property type="entry name" value="TOLL-LIKE RECEPTOR"/>
    <property type="match status" value="1"/>
</dbReference>
<evidence type="ECO:0000256" key="3">
    <source>
        <dbReference type="ARBA" id="ARBA00022692"/>
    </source>
</evidence>
<evidence type="ECO:0000256" key="8">
    <source>
        <dbReference type="ARBA" id="ARBA00023136"/>
    </source>
</evidence>
<dbReference type="GO" id="GO:0007165">
    <property type="term" value="P:signal transduction"/>
    <property type="evidence" value="ECO:0007669"/>
    <property type="project" value="InterPro"/>
</dbReference>
<evidence type="ECO:0000256" key="6">
    <source>
        <dbReference type="ARBA" id="ARBA00022989"/>
    </source>
</evidence>
<protein>
    <submittedName>
        <fullName evidence="14">Uncharacterized protein LOC111124075</fullName>
    </submittedName>
</protein>
<feature type="domain" description="TIR" evidence="11">
    <location>
        <begin position="730"/>
        <end position="860"/>
    </location>
</feature>
<proteinExistence type="inferred from homology"/>
<dbReference type="AlphaFoldDB" id="A0A8B8D4N6"/>
<dbReference type="PROSITE" id="PS50104">
    <property type="entry name" value="TIR"/>
    <property type="match status" value="1"/>
</dbReference>
<keyword evidence="13" id="KW-1185">Reference proteome</keyword>
<evidence type="ECO:0000256" key="7">
    <source>
        <dbReference type="ARBA" id="ARBA00023027"/>
    </source>
</evidence>
<evidence type="ECO:0000259" key="12">
    <source>
        <dbReference type="PROSITE" id="PS50835"/>
    </source>
</evidence>
<comment type="similarity">
    <text evidence="2">Belongs to the interleukin-1 receptor family.</text>
</comment>
<dbReference type="InterPro" id="IPR000157">
    <property type="entry name" value="TIR_dom"/>
</dbReference>
<dbReference type="Proteomes" id="UP000694844">
    <property type="component" value="Chromosome 3"/>
</dbReference>
<dbReference type="InterPro" id="IPR003599">
    <property type="entry name" value="Ig_sub"/>
</dbReference>
<evidence type="ECO:0000313" key="14">
    <source>
        <dbReference type="RefSeq" id="XP_022322645.1"/>
    </source>
</evidence>
<dbReference type="Gene3D" id="2.60.40.10">
    <property type="entry name" value="Immunoglobulins"/>
    <property type="match status" value="1"/>
</dbReference>
<feature type="region of interest" description="Disordered" evidence="9">
    <location>
        <begin position="867"/>
        <end position="892"/>
    </location>
</feature>
<accession>A0A8B8D4N6</accession>
<dbReference type="GO" id="GO:0016787">
    <property type="term" value="F:hydrolase activity"/>
    <property type="evidence" value="ECO:0007669"/>
    <property type="project" value="UniProtKB-KW"/>
</dbReference>
<dbReference type="InterPro" id="IPR035897">
    <property type="entry name" value="Toll_tir_struct_dom_sf"/>
</dbReference>
<evidence type="ECO:0000256" key="4">
    <source>
        <dbReference type="ARBA" id="ARBA00022729"/>
    </source>
</evidence>
<keyword evidence="7" id="KW-0520">NAD</keyword>
<dbReference type="SUPFAM" id="SSF52200">
    <property type="entry name" value="Toll/Interleukin receptor TIR domain"/>
    <property type="match status" value="1"/>
</dbReference>
<dbReference type="InterPro" id="IPR013151">
    <property type="entry name" value="Immunoglobulin_dom"/>
</dbReference>